<sequence>MANRRRLTVSGDHKPEEKTCWSTPTVYHAAIVIFLEFFAFGLLTTPMISVLDETFPKHTFLMNGIIQGVKGFLSFFSAPFLGALSDMFGRKPFLLLTVTFTCSPIPLMKISHWWYFTMVSISGVFAVTFSFALAYVADITTEEDRSWGYGLVSATFAASLVSSPAIGAYLGRVYSEELVVALATAIAFLDICFILACVPESLPEKVRIGHLCSVSTLGGPSGKFSWGKADPFATLRQMTNNHLVLMICITTFLSYLPEAGQYSCFFVYLRLVMRFTEENVALFIGVVGIMSCIAQTVILSLLYRVMRPKHVIIFGLIFEAIQLTLYGFATNPVLLWLAGIIAAMGSITYPALGAFISNHTAADQQGVGQGLITGIRGLCGGLGPALFGLFFYIFRVDLNEHTSGVHATTNQDPNKSLIPPSAVQILQEQLMPGPPFAFGAALVLLAIIVSMFIPENSSSGQLSHSEIITGSSHDSTHGGGSRYAGETRLRRSSPSGQLHRSVSNCEAILPGVGAGRLDDDCDKLKLMMNSADVYKYNTKGDYPHGYYQMYEGDNGGSGGGVGIWGRLMTSLSDFRNPIYVKQRPNRVYRQSKGRFSTLGIVEPFRRLFIRKTPYNAGGSFTDSHTMIGYPTDSESRFQYSRLPFTVIKSNNANDDKKNLEDLSSKELLFANPLLLNRCESEEAADLSNYRAHHFRRMFTPTHHQNTIPSPASMLVTSSSVSLGSNKDNFTGDDDPQSIVNSPQDYSIRHTNDEEDTLNSEDELETDKASLLRNQSSMLMTANNSPTRNTAMKQKFFSTSHHHHEKSSGT</sequence>
<protein>
    <recommendedName>
        <fullName evidence="8">Major facilitator superfamily (MFS) profile domain-containing protein</fullName>
    </recommendedName>
</protein>
<keyword evidence="9" id="KW-1185">Reference proteome</keyword>
<dbReference type="Gene3D" id="1.20.1250.20">
    <property type="entry name" value="MFS general substrate transporter like domains"/>
    <property type="match status" value="1"/>
</dbReference>
<feature type="transmembrane region" description="Helical" evidence="7">
    <location>
        <begin position="178"/>
        <end position="198"/>
    </location>
</feature>
<feature type="transmembrane region" description="Helical" evidence="7">
    <location>
        <begin position="377"/>
        <end position="394"/>
    </location>
</feature>
<proteinExistence type="predicted"/>
<dbReference type="GO" id="GO:0016020">
    <property type="term" value="C:membrane"/>
    <property type="evidence" value="ECO:0007669"/>
    <property type="project" value="UniProtKB-SubCell"/>
</dbReference>
<dbReference type="PROSITE" id="PS50850">
    <property type="entry name" value="MFS"/>
    <property type="match status" value="1"/>
</dbReference>
<evidence type="ECO:0000256" key="3">
    <source>
        <dbReference type="ARBA" id="ARBA00022692"/>
    </source>
</evidence>
<comment type="subcellular location">
    <subcellularLocation>
        <location evidence="1">Membrane</location>
        <topology evidence="1">Multi-pass membrane protein</topology>
    </subcellularLocation>
</comment>
<keyword evidence="3 7" id="KW-0812">Transmembrane</keyword>
<reference evidence="9" key="1">
    <citation type="submission" date="2022-06" db="EMBL/GenBank/DDBJ databases">
        <authorList>
            <person name="Berger JAMES D."/>
            <person name="Berger JAMES D."/>
        </authorList>
    </citation>
    <scope>NUCLEOTIDE SEQUENCE [LARGE SCALE GENOMIC DNA]</scope>
</reference>
<feature type="region of interest" description="Disordered" evidence="6">
    <location>
        <begin position="463"/>
        <end position="498"/>
    </location>
</feature>
<dbReference type="PANTHER" id="PTHR23504">
    <property type="entry name" value="MAJOR FACILITATOR SUPERFAMILY DOMAIN-CONTAINING PROTEIN 10"/>
    <property type="match status" value="1"/>
</dbReference>
<feature type="transmembrane region" description="Helical" evidence="7">
    <location>
        <begin position="60"/>
        <end position="81"/>
    </location>
</feature>
<dbReference type="SUPFAM" id="SSF103473">
    <property type="entry name" value="MFS general substrate transporter"/>
    <property type="match status" value="1"/>
</dbReference>
<evidence type="ECO:0000256" key="5">
    <source>
        <dbReference type="ARBA" id="ARBA00023136"/>
    </source>
</evidence>
<dbReference type="InterPro" id="IPR011701">
    <property type="entry name" value="MFS"/>
</dbReference>
<evidence type="ECO:0000256" key="4">
    <source>
        <dbReference type="ARBA" id="ARBA00022989"/>
    </source>
</evidence>
<feature type="transmembrane region" description="Helical" evidence="7">
    <location>
        <begin position="243"/>
        <end position="268"/>
    </location>
</feature>
<evidence type="ECO:0000313" key="10">
    <source>
        <dbReference type="WBParaSite" id="TREG1_128050.1"/>
    </source>
</evidence>
<dbReference type="AlphaFoldDB" id="A0AA85J3S7"/>
<evidence type="ECO:0000256" key="7">
    <source>
        <dbReference type="SAM" id="Phobius"/>
    </source>
</evidence>
<feature type="transmembrane region" description="Helical" evidence="7">
    <location>
        <begin position="310"/>
        <end position="329"/>
    </location>
</feature>
<accession>A0AA85J3S7</accession>
<evidence type="ECO:0000256" key="1">
    <source>
        <dbReference type="ARBA" id="ARBA00004141"/>
    </source>
</evidence>
<feature type="domain" description="Major facilitator superfamily (MFS) profile" evidence="8">
    <location>
        <begin position="25"/>
        <end position="458"/>
    </location>
</feature>
<feature type="transmembrane region" description="Helical" evidence="7">
    <location>
        <begin position="335"/>
        <end position="356"/>
    </location>
</feature>
<evidence type="ECO:0000256" key="6">
    <source>
        <dbReference type="SAM" id="MobiDB-lite"/>
    </source>
</evidence>
<name>A0AA85J3S7_TRIRE</name>
<evidence type="ECO:0000256" key="2">
    <source>
        <dbReference type="ARBA" id="ARBA00022448"/>
    </source>
</evidence>
<feature type="compositionally biased region" description="Acidic residues" evidence="6">
    <location>
        <begin position="752"/>
        <end position="764"/>
    </location>
</feature>
<dbReference type="GO" id="GO:0022857">
    <property type="term" value="F:transmembrane transporter activity"/>
    <property type="evidence" value="ECO:0007669"/>
    <property type="project" value="InterPro"/>
</dbReference>
<dbReference type="Proteomes" id="UP000050795">
    <property type="component" value="Unassembled WGS sequence"/>
</dbReference>
<feature type="transmembrane region" description="Helical" evidence="7">
    <location>
        <begin position="93"/>
        <end position="108"/>
    </location>
</feature>
<feature type="region of interest" description="Disordered" evidence="6">
    <location>
        <begin position="724"/>
        <end position="764"/>
    </location>
</feature>
<feature type="transmembrane region" description="Helical" evidence="7">
    <location>
        <begin position="149"/>
        <end position="172"/>
    </location>
</feature>
<keyword evidence="4 7" id="KW-1133">Transmembrane helix</keyword>
<keyword evidence="5 7" id="KW-0472">Membrane</keyword>
<dbReference type="InterPro" id="IPR001958">
    <property type="entry name" value="Tet-R_TetA/multi-R_MdtG-like"/>
</dbReference>
<dbReference type="PANTHER" id="PTHR23504:SF1">
    <property type="entry name" value="GH21943P-RELATED"/>
    <property type="match status" value="1"/>
</dbReference>
<feature type="transmembrane region" description="Helical" evidence="7">
    <location>
        <begin position="114"/>
        <end position="137"/>
    </location>
</feature>
<keyword evidence="2" id="KW-0813">Transport</keyword>
<dbReference type="InterPro" id="IPR005829">
    <property type="entry name" value="Sugar_transporter_CS"/>
</dbReference>
<dbReference type="PRINTS" id="PR01035">
    <property type="entry name" value="TCRTETA"/>
</dbReference>
<dbReference type="InterPro" id="IPR020846">
    <property type="entry name" value="MFS_dom"/>
</dbReference>
<dbReference type="InterPro" id="IPR036259">
    <property type="entry name" value="MFS_trans_sf"/>
</dbReference>
<dbReference type="PROSITE" id="PS00216">
    <property type="entry name" value="SUGAR_TRANSPORT_1"/>
    <property type="match status" value="1"/>
</dbReference>
<reference evidence="10" key="2">
    <citation type="submission" date="2023-11" db="UniProtKB">
        <authorList>
            <consortium name="WormBaseParasite"/>
        </authorList>
    </citation>
    <scope>IDENTIFICATION</scope>
</reference>
<evidence type="ECO:0000313" key="9">
    <source>
        <dbReference type="Proteomes" id="UP000050795"/>
    </source>
</evidence>
<evidence type="ECO:0000259" key="8">
    <source>
        <dbReference type="PROSITE" id="PS50850"/>
    </source>
</evidence>
<organism evidence="9 10">
    <name type="scientific">Trichobilharzia regenti</name>
    <name type="common">Nasal bird schistosome</name>
    <dbReference type="NCBI Taxonomy" id="157069"/>
    <lineage>
        <taxon>Eukaryota</taxon>
        <taxon>Metazoa</taxon>
        <taxon>Spiralia</taxon>
        <taxon>Lophotrochozoa</taxon>
        <taxon>Platyhelminthes</taxon>
        <taxon>Trematoda</taxon>
        <taxon>Digenea</taxon>
        <taxon>Strigeidida</taxon>
        <taxon>Schistosomatoidea</taxon>
        <taxon>Schistosomatidae</taxon>
        <taxon>Trichobilharzia</taxon>
    </lineage>
</organism>
<feature type="transmembrane region" description="Helical" evidence="7">
    <location>
        <begin position="280"/>
        <end position="303"/>
    </location>
</feature>
<dbReference type="CDD" id="cd17387">
    <property type="entry name" value="MFS_MFSD14"/>
    <property type="match status" value="1"/>
</dbReference>
<feature type="transmembrane region" description="Helical" evidence="7">
    <location>
        <begin position="26"/>
        <end position="48"/>
    </location>
</feature>
<feature type="transmembrane region" description="Helical" evidence="7">
    <location>
        <begin position="436"/>
        <end position="453"/>
    </location>
</feature>
<dbReference type="WBParaSite" id="TREG1_128050.1">
    <property type="protein sequence ID" value="TREG1_128050.1"/>
    <property type="gene ID" value="TREG1_128050"/>
</dbReference>
<dbReference type="Pfam" id="PF07690">
    <property type="entry name" value="MFS_1"/>
    <property type="match status" value="1"/>
</dbReference>